<dbReference type="SUPFAM" id="SSF69349">
    <property type="entry name" value="Phage fibre proteins"/>
    <property type="match status" value="1"/>
</dbReference>
<comment type="similarity">
    <text evidence="1">Belongs to the VgrG protein family.</text>
</comment>
<evidence type="ECO:0000259" key="4">
    <source>
        <dbReference type="Pfam" id="PF22178"/>
    </source>
</evidence>
<dbReference type="InterPro" id="IPR054030">
    <property type="entry name" value="Gp5_Vgr_C"/>
</dbReference>
<name>A0AAV2VTJ6_9VIBR</name>
<feature type="region of interest" description="Disordered" evidence="2">
    <location>
        <begin position="650"/>
        <end position="682"/>
    </location>
</feature>
<sequence>MGTLNFTLDVDGLAPDTLIVREYEGQESLSDYNHCHGFKYQIELASRQTDISPDQIVDKSAWLTIIQNGEVTQVVHGIVRAFFKGDTGRQHTFYSLTLVPAIERLSLRQNSRIFQNQNVPDILSVLFQEMGINDYAFSLKRSCQPREFCVQYRETDLEFMHRLAAEEGLVYRITHEVGKHTIVFSDDSQTYDELPLPVTYNALAGGQIDTPYVFGLNERVRSDVTNVTFQEYSFKKPTYSFKQEQLGKDMAYQRDGYEHYDAPTRYKDDESGQAFSKYRLEYLRRESHIAHGQSNHAGLQAGVKFTLTDHLDPKCNRTWIIVNAVHSGTQPQALEEEGGSGATTYSNQFTVIPAQTQWRAKPLPKPQVDGPMIAMVVGPAGEEIFCDEHGRVKVHFPWDRESSQDEHSSCWVRVSQGWAGGQYGMIAIPRIGHEVIVSFLNGDPDQPIITGRTYHATNVTPYILPSHKTRTVLKTQTHLGEGFNELRFEDEASREQIYVHAQKDKDVVINNISRESIGLDFHQKVGQHFFQMVTENTHRLVGKNVTEEFGQDHHYKVGRNLVQRVIGAVNRFISGGMVTKIEGGSVTSMSASEEKEIGANQRIAVNNESYLNATNIVLEAKQELTIKGPGGFVKIDGGGITISGNVVKINEGGSPGSGTAPKAVEPQPPAKPQEPDDPDRRT</sequence>
<dbReference type="EMBL" id="CAOF01000125">
    <property type="protein sequence ID" value="CCO47714.1"/>
    <property type="molecule type" value="Genomic_DNA"/>
</dbReference>
<evidence type="ECO:0000259" key="3">
    <source>
        <dbReference type="Pfam" id="PF04717"/>
    </source>
</evidence>
<gene>
    <name evidence="5" type="ORF">VIBNISOn1_340029</name>
</gene>
<reference evidence="5 6" key="1">
    <citation type="journal article" date="2013" name="ISME J.">
        <title>Comparative genomics of pathogenic lineages of Vibrio nigripulchritudo identifies virulence-associated traits.</title>
        <authorList>
            <person name="Goudenege D."/>
            <person name="Labreuche Y."/>
            <person name="Krin E."/>
            <person name="Ansquer D."/>
            <person name="Mangenot S."/>
            <person name="Calteau A."/>
            <person name="Medigue C."/>
            <person name="Mazel D."/>
            <person name="Polz M.F."/>
            <person name="Le Roux F."/>
        </authorList>
    </citation>
    <scope>NUCLEOTIDE SEQUENCE [LARGE SCALE GENOMIC DNA]</scope>
    <source>
        <strain evidence="5 6">SOn1</strain>
    </source>
</reference>
<dbReference type="InterPro" id="IPR017847">
    <property type="entry name" value="T6SS_RhsGE_Vgr_subset"/>
</dbReference>
<evidence type="ECO:0000313" key="5">
    <source>
        <dbReference type="EMBL" id="CCO47714.1"/>
    </source>
</evidence>
<organism evidence="5 6">
    <name type="scientific">Vibrio nigripulchritudo SOn1</name>
    <dbReference type="NCBI Taxonomy" id="1238450"/>
    <lineage>
        <taxon>Bacteria</taxon>
        <taxon>Pseudomonadati</taxon>
        <taxon>Pseudomonadota</taxon>
        <taxon>Gammaproteobacteria</taxon>
        <taxon>Vibrionales</taxon>
        <taxon>Vibrionaceae</taxon>
        <taxon>Vibrio</taxon>
    </lineage>
</organism>
<dbReference type="Proteomes" id="UP000018211">
    <property type="component" value="Unassembled WGS sequence"/>
</dbReference>
<protein>
    <submittedName>
        <fullName evidence="5">Rhs element Vgr protein</fullName>
    </submittedName>
</protein>
<dbReference type="NCBIfam" id="TIGR03361">
    <property type="entry name" value="VI_Rhs_Vgr"/>
    <property type="match status" value="1"/>
</dbReference>
<dbReference type="SUPFAM" id="SSF69279">
    <property type="entry name" value="Phage tail proteins"/>
    <property type="match status" value="2"/>
</dbReference>
<proteinExistence type="inferred from homology"/>
<dbReference type="RefSeq" id="WP_022612419.1">
    <property type="nucleotide sequence ID" value="NZ_LK391965.1"/>
</dbReference>
<dbReference type="Gene3D" id="4.10.220.110">
    <property type="match status" value="1"/>
</dbReference>
<feature type="domain" description="Gp5/Type VI secretion system Vgr C-terminal trimerisation" evidence="4">
    <location>
        <begin position="472"/>
        <end position="570"/>
    </location>
</feature>
<dbReference type="NCBIfam" id="TIGR01646">
    <property type="entry name" value="vgr_GE"/>
    <property type="match status" value="1"/>
</dbReference>
<evidence type="ECO:0000256" key="1">
    <source>
        <dbReference type="ARBA" id="ARBA00005558"/>
    </source>
</evidence>
<feature type="domain" description="Gp5/Type VI secretion system Vgr protein OB-fold" evidence="3">
    <location>
        <begin position="388"/>
        <end position="454"/>
    </location>
</feature>
<dbReference type="AlphaFoldDB" id="A0AAV2VTJ6"/>
<dbReference type="Pfam" id="PF05954">
    <property type="entry name" value="Phage_GPD"/>
    <property type="match status" value="1"/>
</dbReference>
<dbReference type="PANTHER" id="PTHR32305:SF11">
    <property type="entry name" value="TYPE VI SECRETION SYSTEM SPIKE PROTEIN VGRG3"/>
    <property type="match status" value="1"/>
</dbReference>
<evidence type="ECO:0000256" key="2">
    <source>
        <dbReference type="SAM" id="MobiDB-lite"/>
    </source>
</evidence>
<accession>A0AAV2VTJ6</accession>
<dbReference type="Gene3D" id="2.40.50.230">
    <property type="entry name" value="Gp5 N-terminal domain"/>
    <property type="match status" value="1"/>
</dbReference>
<dbReference type="Gene3D" id="3.55.50.10">
    <property type="entry name" value="Baseplate protein-like domains"/>
    <property type="match status" value="1"/>
</dbReference>
<dbReference type="InterPro" id="IPR037026">
    <property type="entry name" value="Vgr_OB-fold_dom_sf"/>
</dbReference>
<dbReference type="InterPro" id="IPR006533">
    <property type="entry name" value="T6SS_Vgr_RhsGE"/>
</dbReference>
<dbReference type="PANTHER" id="PTHR32305">
    <property type="match status" value="1"/>
</dbReference>
<dbReference type="InterPro" id="IPR050708">
    <property type="entry name" value="T6SS_VgrG/RHS"/>
</dbReference>
<dbReference type="InterPro" id="IPR006531">
    <property type="entry name" value="Gp5/Vgr_OB"/>
</dbReference>
<dbReference type="SUPFAM" id="SSF69255">
    <property type="entry name" value="gp5 N-terminal domain-like"/>
    <property type="match status" value="1"/>
</dbReference>
<evidence type="ECO:0000313" key="6">
    <source>
        <dbReference type="Proteomes" id="UP000018211"/>
    </source>
</evidence>
<dbReference type="Gene3D" id="2.30.110.50">
    <property type="match status" value="1"/>
</dbReference>
<dbReference type="Pfam" id="PF04717">
    <property type="entry name" value="Phage_base_V"/>
    <property type="match status" value="1"/>
</dbReference>
<comment type="caution">
    <text evidence="5">The sequence shown here is derived from an EMBL/GenBank/DDBJ whole genome shotgun (WGS) entry which is preliminary data.</text>
</comment>
<dbReference type="Pfam" id="PF22178">
    <property type="entry name" value="Gp5_trimer_C"/>
    <property type="match status" value="1"/>
</dbReference>